<dbReference type="SUPFAM" id="SSF55961">
    <property type="entry name" value="Bet v1-like"/>
    <property type="match status" value="1"/>
</dbReference>
<reference evidence="1" key="1">
    <citation type="submission" date="2024-07" db="EMBL/GenBank/DDBJ databases">
        <authorList>
            <person name="Yu S.T."/>
        </authorList>
    </citation>
    <scope>NUCLEOTIDE SEQUENCE</scope>
    <source>
        <strain evidence="1">R08</strain>
    </source>
</reference>
<dbReference type="Gene3D" id="3.30.530.20">
    <property type="match status" value="1"/>
</dbReference>
<protein>
    <submittedName>
        <fullName evidence="1">SRPBCC family protein</fullName>
    </submittedName>
</protein>
<sequence length="132" mass="15143">MKKYTTSRTVAATPQQVWALIATPSDFGWRSDVRDVVDDGFSYSEISKRTGYATDYTVTHDEPNRRRDTRLKHIDGTGTRSFVLTANSDTTTTVKIVEEFAYNGPWITQPLVDIFLRWQQKTYVKDLEKALS</sequence>
<dbReference type="RefSeq" id="WP_369192218.1">
    <property type="nucleotide sequence ID" value="NZ_CP163431.1"/>
</dbReference>
<name>A0AB39MM40_9ACTN</name>
<dbReference type="InterPro" id="IPR023393">
    <property type="entry name" value="START-like_dom_sf"/>
</dbReference>
<dbReference type="Pfam" id="PF10604">
    <property type="entry name" value="Polyketide_cyc2"/>
    <property type="match status" value="1"/>
</dbReference>
<organism evidence="1">
    <name type="scientific">Streptomyces sp. R08</name>
    <dbReference type="NCBI Taxonomy" id="3238624"/>
    <lineage>
        <taxon>Bacteria</taxon>
        <taxon>Bacillati</taxon>
        <taxon>Actinomycetota</taxon>
        <taxon>Actinomycetes</taxon>
        <taxon>Kitasatosporales</taxon>
        <taxon>Streptomycetaceae</taxon>
        <taxon>Streptomyces</taxon>
    </lineage>
</organism>
<dbReference type="EMBL" id="CP163431">
    <property type="protein sequence ID" value="XDQ07435.1"/>
    <property type="molecule type" value="Genomic_DNA"/>
</dbReference>
<gene>
    <name evidence="1" type="ORF">AB5J58_47840</name>
</gene>
<dbReference type="InterPro" id="IPR019587">
    <property type="entry name" value="Polyketide_cyclase/dehydratase"/>
</dbReference>
<dbReference type="CDD" id="cd07812">
    <property type="entry name" value="SRPBCC"/>
    <property type="match status" value="1"/>
</dbReference>
<proteinExistence type="predicted"/>
<dbReference type="AlphaFoldDB" id="A0AB39MM40"/>
<evidence type="ECO:0000313" key="1">
    <source>
        <dbReference type="EMBL" id="XDQ07435.1"/>
    </source>
</evidence>
<accession>A0AB39MM40</accession>